<comment type="cofactor">
    <cofactor evidence="1">
        <name>Zn(2+)</name>
        <dbReference type="ChEBI" id="CHEBI:29105"/>
    </cofactor>
</comment>
<feature type="non-terminal residue" evidence="2">
    <location>
        <position position="88"/>
    </location>
</feature>
<keyword evidence="3" id="KW-1185">Reference proteome</keyword>
<feature type="non-terminal residue" evidence="2">
    <location>
        <position position="1"/>
    </location>
</feature>
<proteinExistence type="predicted"/>
<gene>
    <name evidence="2" type="ORF">KIPB_013392</name>
</gene>
<reference evidence="2 3" key="1">
    <citation type="journal article" date="2018" name="PLoS ONE">
        <title>The draft genome of Kipferlia bialata reveals reductive genome evolution in fornicate parasites.</title>
        <authorList>
            <person name="Tanifuji G."/>
            <person name="Takabayashi S."/>
            <person name="Kume K."/>
            <person name="Takagi M."/>
            <person name="Nakayama T."/>
            <person name="Kamikawa R."/>
            <person name="Inagaki Y."/>
            <person name="Hashimoto T."/>
        </authorList>
    </citation>
    <scope>NUCLEOTIDE SEQUENCE [LARGE SCALE GENOMIC DNA]</scope>
    <source>
        <strain evidence="2">NY0173</strain>
    </source>
</reference>
<organism evidence="2 3">
    <name type="scientific">Kipferlia bialata</name>
    <dbReference type="NCBI Taxonomy" id="797122"/>
    <lineage>
        <taxon>Eukaryota</taxon>
        <taxon>Metamonada</taxon>
        <taxon>Carpediemonas-like organisms</taxon>
        <taxon>Kipferlia</taxon>
    </lineage>
</organism>
<protein>
    <submittedName>
        <fullName evidence="2">Uncharacterized protein</fullName>
    </submittedName>
</protein>
<dbReference type="PANTHER" id="PTHR12756">
    <property type="entry name" value="CYTOSOLIC CARBOXYPEPTIDASE"/>
    <property type="match status" value="1"/>
</dbReference>
<evidence type="ECO:0000256" key="1">
    <source>
        <dbReference type="ARBA" id="ARBA00001947"/>
    </source>
</evidence>
<dbReference type="Proteomes" id="UP000265618">
    <property type="component" value="Unassembled WGS sequence"/>
</dbReference>
<sequence length="88" mass="10282">LKRGRRGGHFYSLTFSFRFQHMHDTVYFAHCFPYTYSDLCRYLGEIEADPRKGQYMRRRAMCRTVSGNTCDLLTITAFSSDPVSLAVR</sequence>
<accession>A0A9K3GQ41</accession>
<evidence type="ECO:0000313" key="2">
    <source>
        <dbReference type="EMBL" id="GIQ90555.1"/>
    </source>
</evidence>
<dbReference type="OrthoDB" id="10253041at2759"/>
<dbReference type="PANTHER" id="PTHR12756:SF45">
    <property type="entry name" value="CYTOSOLIC CARBOXYPEPTIDASE NNA1"/>
    <property type="match status" value="1"/>
</dbReference>
<evidence type="ECO:0000313" key="3">
    <source>
        <dbReference type="Proteomes" id="UP000265618"/>
    </source>
</evidence>
<dbReference type="AlphaFoldDB" id="A0A9K3GQ41"/>
<name>A0A9K3GQ41_9EUKA</name>
<dbReference type="SUPFAM" id="SSF53187">
    <property type="entry name" value="Zn-dependent exopeptidases"/>
    <property type="match status" value="1"/>
</dbReference>
<comment type="caution">
    <text evidence="2">The sequence shown here is derived from an EMBL/GenBank/DDBJ whole genome shotgun (WGS) entry which is preliminary data.</text>
</comment>
<dbReference type="InterPro" id="IPR050821">
    <property type="entry name" value="Cytosolic_carboxypeptidase"/>
</dbReference>
<dbReference type="EMBL" id="BDIP01006328">
    <property type="protein sequence ID" value="GIQ90555.1"/>
    <property type="molecule type" value="Genomic_DNA"/>
</dbReference>